<evidence type="ECO:0000256" key="1">
    <source>
        <dbReference type="SAM" id="SignalP"/>
    </source>
</evidence>
<name>W2S922_CYPE1</name>
<sequence>MASSACKALLSVVAFLPLALASITSNGFSVTLGDVHYFVSPYVAGNISVAAESLSSVESVHGFYPVTVIQQGVSAEEIPTVLSNFSQIDDVYSEAFSETVLFPEAETSQVNEYNCLSLDDASVPSGPYFLEASTGNLYQTYRLYSDWAGAFISSLLQDPEGSFQPLSAQIPGANALTIGVPSRLYYTRTPEKPLAGVRIGVKDIFDLKGVKTSCGNRAYYSLYPPADATALSMQRLIDAGAIMVGKQLTSQFANGESATADWVDYHSPFNPRGDGYQQTSSSSAGAGSSMGSYSWLDIAIGSDTGGSIRGPSGAQGLFGNRPSHGLVDLSTNVMPLATALDTVGFLMRDPYLWDVAQSVMYAENYKQSSTTSYPKKIQVVAGYPTNESESTSAELLVGFLDSLAEVTGAAIEDFNITEAWADSHPADTPESLRDFANLTYAIIVAKDQTNLVRDRFYADYAAVHDGRTPHVNPSPLTRWIWADTQDDSQMEEALANKTLFMDWFNSAIMPATGDDACSESLMIYVGSQGGDGNLTPRDTYGSAPGVPFGFSTGRISVFAEIPDFVYPLGESTFFSNASNHIESLPVAVNIMAAKGCDGMLTKLALDLVEAGIVPIPEAGQTLSGGDVLLRRAADN</sequence>
<dbReference type="InterPro" id="IPR023631">
    <property type="entry name" value="Amidase_dom"/>
</dbReference>
<dbReference type="Gene3D" id="3.90.1300.10">
    <property type="entry name" value="Amidase signature (AS) domain"/>
    <property type="match status" value="1"/>
</dbReference>
<dbReference type="eggNOG" id="KOG1211">
    <property type="taxonomic scope" value="Eukaryota"/>
</dbReference>
<dbReference type="VEuPathDB" id="FungiDB:HMPREF1541_10054"/>
<organism evidence="3 4">
    <name type="scientific">Cyphellophora europaea (strain CBS 101466)</name>
    <name type="common">Phialophora europaea</name>
    <dbReference type="NCBI Taxonomy" id="1220924"/>
    <lineage>
        <taxon>Eukaryota</taxon>
        <taxon>Fungi</taxon>
        <taxon>Dikarya</taxon>
        <taxon>Ascomycota</taxon>
        <taxon>Pezizomycotina</taxon>
        <taxon>Eurotiomycetes</taxon>
        <taxon>Chaetothyriomycetidae</taxon>
        <taxon>Chaetothyriales</taxon>
        <taxon>Cyphellophoraceae</taxon>
        <taxon>Cyphellophora</taxon>
    </lineage>
</organism>
<dbReference type="EMBL" id="KB822713">
    <property type="protein sequence ID" value="ETN45177.1"/>
    <property type="molecule type" value="Genomic_DNA"/>
</dbReference>
<dbReference type="PANTHER" id="PTHR46310:SF7">
    <property type="entry name" value="AMIDASE 1"/>
    <property type="match status" value="1"/>
</dbReference>
<protein>
    <recommendedName>
        <fullName evidence="2">Amidase domain-containing protein</fullName>
    </recommendedName>
</protein>
<feature type="chain" id="PRO_5004824231" description="Amidase domain-containing protein" evidence="1">
    <location>
        <begin position="22"/>
        <end position="635"/>
    </location>
</feature>
<gene>
    <name evidence="3" type="ORF">HMPREF1541_10054</name>
</gene>
<dbReference type="AlphaFoldDB" id="W2S922"/>
<dbReference type="GeneID" id="19977393"/>
<dbReference type="RefSeq" id="XP_008712947.1">
    <property type="nucleotide sequence ID" value="XM_008714725.1"/>
</dbReference>
<dbReference type="PANTHER" id="PTHR46310">
    <property type="entry name" value="AMIDASE 1"/>
    <property type="match status" value="1"/>
</dbReference>
<dbReference type="HOGENOM" id="CLU_020129_1_0_1"/>
<dbReference type="Proteomes" id="UP000030752">
    <property type="component" value="Unassembled WGS sequence"/>
</dbReference>
<evidence type="ECO:0000259" key="2">
    <source>
        <dbReference type="Pfam" id="PF01425"/>
    </source>
</evidence>
<feature type="domain" description="Amidase" evidence="2">
    <location>
        <begin position="188"/>
        <end position="405"/>
    </location>
</feature>
<keyword evidence="4" id="KW-1185">Reference proteome</keyword>
<feature type="signal peptide" evidence="1">
    <location>
        <begin position="1"/>
        <end position="21"/>
    </location>
</feature>
<reference evidence="3 4" key="1">
    <citation type="submission" date="2013-03" db="EMBL/GenBank/DDBJ databases">
        <title>The Genome Sequence of Phialophora europaea CBS 101466.</title>
        <authorList>
            <consortium name="The Broad Institute Genomics Platform"/>
            <person name="Cuomo C."/>
            <person name="de Hoog S."/>
            <person name="Gorbushina A."/>
            <person name="Walker B."/>
            <person name="Young S.K."/>
            <person name="Zeng Q."/>
            <person name="Gargeya S."/>
            <person name="Fitzgerald M."/>
            <person name="Haas B."/>
            <person name="Abouelleil A."/>
            <person name="Allen A.W."/>
            <person name="Alvarado L."/>
            <person name="Arachchi H.M."/>
            <person name="Berlin A.M."/>
            <person name="Chapman S.B."/>
            <person name="Gainer-Dewar J."/>
            <person name="Goldberg J."/>
            <person name="Griggs A."/>
            <person name="Gujja S."/>
            <person name="Hansen M."/>
            <person name="Howarth C."/>
            <person name="Imamovic A."/>
            <person name="Ireland A."/>
            <person name="Larimer J."/>
            <person name="McCowan C."/>
            <person name="Murphy C."/>
            <person name="Pearson M."/>
            <person name="Poon T.W."/>
            <person name="Priest M."/>
            <person name="Roberts A."/>
            <person name="Saif S."/>
            <person name="Shea T."/>
            <person name="Sisk P."/>
            <person name="Sykes S."/>
            <person name="Wortman J."/>
            <person name="Nusbaum C."/>
            <person name="Birren B."/>
        </authorList>
    </citation>
    <scope>NUCLEOTIDE SEQUENCE [LARGE SCALE GENOMIC DNA]</scope>
    <source>
        <strain evidence="3 4">CBS 101466</strain>
    </source>
</reference>
<dbReference type="SUPFAM" id="SSF75304">
    <property type="entry name" value="Amidase signature (AS) enzymes"/>
    <property type="match status" value="1"/>
</dbReference>
<dbReference type="Pfam" id="PF01425">
    <property type="entry name" value="Amidase"/>
    <property type="match status" value="1"/>
</dbReference>
<evidence type="ECO:0000313" key="4">
    <source>
        <dbReference type="Proteomes" id="UP000030752"/>
    </source>
</evidence>
<dbReference type="STRING" id="1220924.W2S922"/>
<keyword evidence="1" id="KW-0732">Signal</keyword>
<dbReference type="OrthoDB" id="443318at2759"/>
<evidence type="ECO:0000313" key="3">
    <source>
        <dbReference type="EMBL" id="ETN45177.1"/>
    </source>
</evidence>
<dbReference type="InterPro" id="IPR036928">
    <property type="entry name" value="AS_sf"/>
</dbReference>
<dbReference type="InParanoid" id="W2S922"/>
<accession>W2S922</accession>
<proteinExistence type="predicted"/>